<dbReference type="EMBL" id="QGGV01000001">
    <property type="protein sequence ID" value="PWK58570.1"/>
    <property type="molecule type" value="Genomic_DNA"/>
</dbReference>
<keyword evidence="4 5" id="KW-0472">Membrane</keyword>
<feature type="transmembrane region" description="Helical" evidence="5">
    <location>
        <begin position="93"/>
        <end position="126"/>
    </location>
</feature>
<reference evidence="6 7" key="1">
    <citation type="submission" date="2018-05" db="EMBL/GenBank/DDBJ databases">
        <title>Genomic Encyclopedia of Type Strains, Phase IV (KMG-IV): sequencing the most valuable type-strain genomes for metagenomic binning, comparative biology and taxonomic classification.</title>
        <authorList>
            <person name="Goeker M."/>
        </authorList>
    </citation>
    <scope>NUCLEOTIDE SEQUENCE [LARGE SCALE GENOMIC DNA]</scope>
    <source>
        <strain evidence="6 7">DSM 103371</strain>
    </source>
</reference>
<dbReference type="GO" id="GO:0016020">
    <property type="term" value="C:membrane"/>
    <property type="evidence" value="ECO:0007669"/>
    <property type="project" value="UniProtKB-SubCell"/>
</dbReference>
<comment type="subcellular location">
    <subcellularLocation>
        <location evidence="1">Membrane</location>
    </subcellularLocation>
</comment>
<evidence type="ECO:0000256" key="5">
    <source>
        <dbReference type="SAM" id="Phobius"/>
    </source>
</evidence>
<evidence type="ECO:0000256" key="2">
    <source>
        <dbReference type="ARBA" id="ARBA00022692"/>
    </source>
</evidence>
<dbReference type="Pfam" id="PF01124">
    <property type="entry name" value="MAPEG"/>
    <property type="match status" value="1"/>
</dbReference>
<dbReference type="RefSeq" id="WP_109757451.1">
    <property type="nucleotide sequence ID" value="NZ_CP034588.1"/>
</dbReference>
<evidence type="ECO:0000256" key="1">
    <source>
        <dbReference type="ARBA" id="ARBA00004370"/>
    </source>
</evidence>
<name>A0A316GGR3_9RHOB</name>
<dbReference type="KEGG" id="salo:EF888_03370"/>
<keyword evidence="2 5" id="KW-0812">Transmembrane</keyword>
<dbReference type="InterPro" id="IPR001129">
    <property type="entry name" value="Membr-assoc_MAPEG"/>
</dbReference>
<feature type="transmembrane region" description="Helical" evidence="5">
    <location>
        <begin position="7"/>
        <end position="27"/>
    </location>
</feature>
<feature type="transmembrane region" description="Helical" evidence="5">
    <location>
        <begin position="33"/>
        <end position="54"/>
    </location>
</feature>
<protein>
    <submittedName>
        <fullName evidence="6">MAPEG family protein</fullName>
    </submittedName>
</protein>
<dbReference type="InterPro" id="IPR023352">
    <property type="entry name" value="MAPEG-like_dom_sf"/>
</dbReference>
<dbReference type="Proteomes" id="UP000245390">
    <property type="component" value="Unassembled WGS sequence"/>
</dbReference>
<dbReference type="Gene3D" id="1.20.120.550">
    <property type="entry name" value="Membrane associated eicosanoid/glutathione metabolism-like domain"/>
    <property type="match status" value="1"/>
</dbReference>
<dbReference type="SUPFAM" id="SSF161084">
    <property type="entry name" value="MAPEG domain-like"/>
    <property type="match status" value="1"/>
</dbReference>
<evidence type="ECO:0000256" key="3">
    <source>
        <dbReference type="ARBA" id="ARBA00022989"/>
    </source>
</evidence>
<sequence>MGRRGRILIGMAAGALWSVGVVIGPSYGPQPFLPLNIALIYAFLPAGLFLMLLVGRLAQRRFFDNAIIDGQPYVPGSGAEIDQRVLTNTVEQCVLALLLWPFVASWLGGVTVVVIGVAFGVARLAFWIGYHLSPPLRAFGFAASFYPTVLATLWTLWRLLT</sequence>
<feature type="transmembrane region" description="Helical" evidence="5">
    <location>
        <begin position="138"/>
        <end position="157"/>
    </location>
</feature>
<proteinExistence type="predicted"/>
<comment type="caution">
    <text evidence="6">The sequence shown here is derived from an EMBL/GenBank/DDBJ whole genome shotgun (WGS) entry which is preliminary data.</text>
</comment>
<organism evidence="6 7">
    <name type="scientific">Silicimonas algicola</name>
    <dbReference type="NCBI Taxonomy" id="1826607"/>
    <lineage>
        <taxon>Bacteria</taxon>
        <taxon>Pseudomonadati</taxon>
        <taxon>Pseudomonadota</taxon>
        <taxon>Alphaproteobacteria</taxon>
        <taxon>Rhodobacterales</taxon>
        <taxon>Paracoccaceae</taxon>
    </lineage>
</organism>
<accession>A0A316GGR3</accession>
<keyword evidence="3 5" id="KW-1133">Transmembrane helix</keyword>
<gene>
    <name evidence="6" type="ORF">C8D95_101384</name>
</gene>
<evidence type="ECO:0000256" key="4">
    <source>
        <dbReference type="ARBA" id="ARBA00023136"/>
    </source>
</evidence>
<dbReference type="OrthoDB" id="582367at2"/>
<evidence type="ECO:0000313" key="6">
    <source>
        <dbReference type="EMBL" id="PWK58570.1"/>
    </source>
</evidence>
<evidence type="ECO:0000313" key="7">
    <source>
        <dbReference type="Proteomes" id="UP000245390"/>
    </source>
</evidence>
<keyword evidence="7" id="KW-1185">Reference proteome</keyword>
<dbReference type="AlphaFoldDB" id="A0A316GGR3"/>